<dbReference type="InterPro" id="IPR057713">
    <property type="entry name" value="DUF7953"/>
</dbReference>
<sequence length="184" mass="21442">MFWIRVLLHFTLTKPFMSCCCSIEFACMAVPFYEEHGIKVSSLCFQPLTELKSKKCKRCGFYEKDKFKSDDVFDEWEFCASDFKANGKYILFKEKELNVTFNCEECTSLPAGTFNTDTNNDNKGNELRVAIIVLIVLVASTVTIFGLMMAYKYWQKRKRQQDQARFLKLFEEGDDLEDELELGN</sequence>
<reference evidence="3 4" key="1">
    <citation type="submission" date="2019-06" db="EMBL/GenBank/DDBJ databases">
        <title>WGS assembly of Gossypium darwinii.</title>
        <authorList>
            <person name="Chen Z.J."/>
            <person name="Sreedasyam A."/>
            <person name="Ando A."/>
            <person name="Song Q."/>
            <person name="De L."/>
            <person name="Hulse-Kemp A."/>
            <person name="Ding M."/>
            <person name="Ye W."/>
            <person name="Kirkbride R."/>
            <person name="Jenkins J."/>
            <person name="Plott C."/>
            <person name="Lovell J."/>
            <person name="Lin Y.-M."/>
            <person name="Vaughn R."/>
            <person name="Liu B."/>
            <person name="Li W."/>
            <person name="Simpson S."/>
            <person name="Scheffler B."/>
            <person name="Saski C."/>
            <person name="Grover C."/>
            <person name="Hu G."/>
            <person name="Conover J."/>
            <person name="Carlson J."/>
            <person name="Shu S."/>
            <person name="Boston L."/>
            <person name="Williams M."/>
            <person name="Peterson D."/>
            <person name="Mcgee K."/>
            <person name="Jones D."/>
            <person name="Wendel J."/>
            <person name="Stelly D."/>
            <person name="Grimwood J."/>
            <person name="Schmutz J."/>
        </authorList>
    </citation>
    <scope>NUCLEOTIDE SEQUENCE [LARGE SCALE GENOMIC DNA]</scope>
    <source>
        <strain evidence="3">1808015.09</strain>
    </source>
</reference>
<dbReference type="PANTHER" id="PTHR33780">
    <property type="entry name" value="EXPRESSED PROTEIN"/>
    <property type="match status" value="1"/>
</dbReference>
<dbReference type="EMBL" id="CM017701">
    <property type="protein sequence ID" value="TYG84600.1"/>
    <property type="molecule type" value="Genomic_DNA"/>
</dbReference>
<gene>
    <name evidence="3" type="ORF">ES288_D01G262300v1</name>
</gene>
<feature type="domain" description="DUF7953" evidence="2">
    <location>
        <begin position="44"/>
        <end position="104"/>
    </location>
</feature>
<keyword evidence="1" id="KW-0472">Membrane</keyword>
<keyword evidence="1" id="KW-1133">Transmembrane helix</keyword>
<keyword evidence="1" id="KW-0812">Transmembrane</keyword>
<accession>A0A5D2DU06</accession>
<evidence type="ECO:0000259" key="2">
    <source>
        <dbReference type="Pfam" id="PF25829"/>
    </source>
</evidence>
<dbReference type="PANTHER" id="PTHR33780:SF3">
    <property type="entry name" value="EXPRESSED PROTEIN"/>
    <property type="match status" value="1"/>
</dbReference>
<dbReference type="Proteomes" id="UP000323506">
    <property type="component" value="Chromosome D01"/>
</dbReference>
<dbReference type="Pfam" id="PF25829">
    <property type="entry name" value="DUF7953"/>
    <property type="match status" value="1"/>
</dbReference>
<evidence type="ECO:0000313" key="3">
    <source>
        <dbReference type="EMBL" id="TYG84600.1"/>
    </source>
</evidence>
<organism evidence="3 4">
    <name type="scientific">Gossypium darwinii</name>
    <name type="common">Darwin's cotton</name>
    <name type="synonym">Gossypium barbadense var. darwinii</name>
    <dbReference type="NCBI Taxonomy" id="34276"/>
    <lineage>
        <taxon>Eukaryota</taxon>
        <taxon>Viridiplantae</taxon>
        <taxon>Streptophyta</taxon>
        <taxon>Embryophyta</taxon>
        <taxon>Tracheophyta</taxon>
        <taxon>Spermatophyta</taxon>
        <taxon>Magnoliopsida</taxon>
        <taxon>eudicotyledons</taxon>
        <taxon>Gunneridae</taxon>
        <taxon>Pentapetalae</taxon>
        <taxon>rosids</taxon>
        <taxon>malvids</taxon>
        <taxon>Malvales</taxon>
        <taxon>Malvaceae</taxon>
        <taxon>Malvoideae</taxon>
        <taxon>Gossypium</taxon>
    </lineage>
</organism>
<name>A0A5D2DU06_GOSDA</name>
<feature type="transmembrane region" description="Helical" evidence="1">
    <location>
        <begin position="129"/>
        <end position="151"/>
    </location>
</feature>
<proteinExistence type="predicted"/>
<dbReference type="AlphaFoldDB" id="A0A5D2DU06"/>
<evidence type="ECO:0000313" key="4">
    <source>
        <dbReference type="Proteomes" id="UP000323506"/>
    </source>
</evidence>
<evidence type="ECO:0000256" key="1">
    <source>
        <dbReference type="SAM" id="Phobius"/>
    </source>
</evidence>
<keyword evidence="4" id="KW-1185">Reference proteome</keyword>
<protein>
    <recommendedName>
        <fullName evidence="2">DUF7953 domain-containing protein</fullName>
    </recommendedName>
</protein>